<protein>
    <submittedName>
        <fullName evidence="1">Uncharacterized protein</fullName>
    </submittedName>
</protein>
<sequence length="236" mass="26038">MSCLWGDFGAALSEHSYGYDSFVQSFCGAGGKKGAIDSQDLAELEKRRNDSDFAVAFASVMPPRQLKSLLAGLRRAHAIQSANLDRLAKALSTLLGTASRAPGPARISAPYTHRLLENLDTPETGFAIGQLLRYGRFDEPFLRDLAAKTYDYERSQAPGSPYWRNLHPDSQPMCAIPLDERDPMAGVMAALANHPRAAREFLTDGRRDPLEYLTCERFWPGNTEAYLDRAIDIAGL</sequence>
<evidence type="ECO:0000313" key="1">
    <source>
        <dbReference type="EMBL" id="MFB9199654.1"/>
    </source>
</evidence>
<accession>A0ABV5I539</accession>
<proteinExistence type="predicted"/>
<comment type="caution">
    <text evidence="1">The sequence shown here is derived from an EMBL/GenBank/DDBJ whole genome shotgun (WGS) entry which is preliminary data.</text>
</comment>
<evidence type="ECO:0000313" key="2">
    <source>
        <dbReference type="Proteomes" id="UP001589647"/>
    </source>
</evidence>
<organism evidence="1 2">
    <name type="scientific">Nonomuraea spiralis</name>
    <dbReference type="NCBI Taxonomy" id="46182"/>
    <lineage>
        <taxon>Bacteria</taxon>
        <taxon>Bacillati</taxon>
        <taxon>Actinomycetota</taxon>
        <taxon>Actinomycetes</taxon>
        <taxon>Streptosporangiales</taxon>
        <taxon>Streptosporangiaceae</taxon>
        <taxon>Nonomuraea</taxon>
    </lineage>
</organism>
<keyword evidence="2" id="KW-1185">Reference proteome</keyword>
<gene>
    <name evidence="1" type="ORF">ACFFV7_00505</name>
</gene>
<reference evidence="1 2" key="1">
    <citation type="submission" date="2024-09" db="EMBL/GenBank/DDBJ databases">
        <authorList>
            <person name="Sun Q."/>
            <person name="Mori K."/>
        </authorList>
    </citation>
    <scope>NUCLEOTIDE SEQUENCE [LARGE SCALE GENOMIC DNA]</scope>
    <source>
        <strain evidence="1 2">CCM 3426</strain>
    </source>
</reference>
<name>A0ABV5I539_9ACTN</name>
<dbReference type="EMBL" id="JBHMEI010000001">
    <property type="protein sequence ID" value="MFB9199654.1"/>
    <property type="molecule type" value="Genomic_DNA"/>
</dbReference>
<dbReference type="RefSeq" id="WP_189645364.1">
    <property type="nucleotide sequence ID" value="NZ_BMRC01000001.1"/>
</dbReference>
<dbReference type="Proteomes" id="UP001589647">
    <property type="component" value="Unassembled WGS sequence"/>
</dbReference>